<dbReference type="InterPro" id="IPR002104">
    <property type="entry name" value="Integrase_catalytic"/>
</dbReference>
<evidence type="ECO:0000256" key="2">
    <source>
        <dbReference type="SAM" id="MobiDB-lite"/>
    </source>
</evidence>
<evidence type="ECO:0000259" key="3">
    <source>
        <dbReference type="PROSITE" id="PS51898"/>
    </source>
</evidence>
<gene>
    <name evidence="4" type="ORF">HF526_16980</name>
</gene>
<dbReference type="InterPro" id="IPR013762">
    <property type="entry name" value="Integrase-like_cat_sf"/>
</dbReference>
<dbReference type="Gene3D" id="1.10.443.10">
    <property type="entry name" value="Intergrase catalytic core"/>
    <property type="match status" value="1"/>
</dbReference>
<dbReference type="PANTHER" id="PTHR30349:SF64">
    <property type="entry name" value="PROPHAGE INTEGRASE INTD-RELATED"/>
    <property type="match status" value="1"/>
</dbReference>
<accession>A0ABX1SBP5</accession>
<feature type="domain" description="Tyr recombinase" evidence="3">
    <location>
        <begin position="234"/>
        <end position="446"/>
    </location>
</feature>
<protein>
    <submittedName>
        <fullName evidence="4">Tyrosine-type recombinase/integrase</fullName>
    </submittedName>
</protein>
<evidence type="ECO:0000313" key="5">
    <source>
        <dbReference type="Proteomes" id="UP000820669"/>
    </source>
</evidence>
<dbReference type="PANTHER" id="PTHR30349">
    <property type="entry name" value="PHAGE INTEGRASE-RELATED"/>
    <property type="match status" value="1"/>
</dbReference>
<evidence type="ECO:0000313" key="4">
    <source>
        <dbReference type="EMBL" id="NMH98990.1"/>
    </source>
</evidence>
<name>A0ABX1SBP5_9PSEU</name>
<dbReference type="InterPro" id="IPR050090">
    <property type="entry name" value="Tyrosine_recombinase_XerCD"/>
</dbReference>
<organism evidence="4 5">
    <name type="scientific">Pseudonocardia acidicola</name>
    <dbReference type="NCBI Taxonomy" id="2724939"/>
    <lineage>
        <taxon>Bacteria</taxon>
        <taxon>Bacillati</taxon>
        <taxon>Actinomycetota</taxon>
        <taxon>Actinomycetes</taxon>
        <taxon>Pseudonocardiales</taxon>
        <taxon>Pseudonocardiaceae</taxon>
        <taxon>Pseudonocardia</taxon>
    </lineage>
</organism>
<keyword evidence="5" id="KW-1185">Reference proteome</keyword>
<dbReference type="SUPFAM" id="SSF56349">
    <property type="entry name" value="DNA breaking-rejoining enzymes"/>
    <property type="match status" value="1"/>
</dbReference>
<keyword evidence="1" id="KW-0233">DNA recombination</keyword>
<feature type="region of interest" description="Disordered" evidence="2">
    <location>
        <begin position="304"/>
        <end position="329"/>
    </location>
</feature>
<reference evidence="4 5" key="1">
    <citation type="submission" date="2020-04" db="EMBL/GenBank/DDBJ databases">
        <authorList>
            <person name="Klaysubun C."/>
            <person name="Duangmal K."/>
            <person name="Lipun K."/>
        </authorList>
    </citation>
    <scope>NUCLEOTIDE SEQUENCE [LARGE SCALE GENOMIC DNA]</scope>
    <source>
        <strain evidence="4 5">K10HN5</strain>
    </source>
</reference>
<proteinExistence type="predicted"/>
<sequence>MTATYDVRVWSIATYQGQRGTAYIVRWKVGDRARKERFKTRALADSFRSELISATRRGEAFSVETGHPISASRPSRDLGWYEFACDYVDMKWAPAAATYRRSISEALTAITVGLLDGDRGRPDAALIRRSLHRWAFNTSRRDTADCPAEVREALGWVRRHSGTVARLAEPAVLRRVLTEISTKLDGTPGAASVVSKRRRVLSNIAEYAVERGCLDVNPLPAFKWKAPKAASGIDRRSVVNPVQARTLLNAVRETKRSGPRLVAFFGLMYFSGMRPEEAANVRKHNLSIPDSGWGEIHLEEATPYAGPDWTNDGRQRDRRQLKNRARGESRVVPCPPELTEMLQQHIAEFGTGADGRLFVGERSTDLPKLTYMRAWRAARRQAFTPETAATPLGATPYTLRHACVSTWLNGGVPATQVAEWAGHSVEVLLKVYAKCLDGQDTTARRRVMQALGHRDDG</sequence>
<dbReference type="RefSeq" id="WP_169382437.1">
    <property type="nucleotide sequence ID" value="NZ_JAAXLA010000030.1"/>
</dbReference>
<feature type="compositionally biased region" description="Basic and acidic residues" evidence="2">
    <location>
        <begin position="311"/>
        <end position="329"/>
    </location>
</feature>
<dbReference type="Pfam" id="PF00589">
    <property type="entry name" value="Phage_integrase"/>
    <property type="match status" value="1"/>
</dbReference>
<dbReference type="Proteomes" id="UP000820669">
    <property type="component" value="Unassembled WGS sequence"/>
</dbReference>
<comment type="caution">
    <text evidence="4">The sequence shown here is derived from an EMBL/GenBank/DDBJ whole genome shotgun (WGS) entry which is preliminary data.</text>
</comment>
<dbReference type="InterPro" id="IPR011010">
    <property type="entry name" value="DNA_brk_join_enz"/>
</dbReference>
<evidence type="ECO:0000256" key="1">
    <source>
        <dbReference type="ARBA" id="ARBA00023172"/>
    </source>
</evidence>
<dbReference type="EMBL" id="JAAXLA010000030">
    <property type="protein sequence ID" value="NMH98990.1"/>
    <property type="molecule type" value="Genomic_DNA"/>
</dbReference>
<dbReference type="PROSITE" id="PS51898">
    <property type="entry name" value="TYR_RECOMBINASE"/>
    <property type="match status" value="1"/>
</dbReference>